<protein>
    <submittedName>
        <fullName evidence="1">Uncharacterized protein</fullName>
    </submittedName>
</protein>
<dbReference type="RefSeq" id="WP_131802293.1">
    <property type="nucleotide sequence ID" value="NZ_FOYP01000001.1"/>
</dbReference>
<keyword evidence="2" id="KW-1185">Reference proteome</keyword>
<dbReference type="Proteomes" id="UP000199478">
    <property type="component" value="Unassembled WGS sequence"/>
</dbReference>
<dbReference type="EMBL" id="FOYP01000001">
    <property type="protein sequence ID" value="SFR37255.1"/>
    <property type="molecule type" value="Genomic_DNA"/>
</dbReference>
<organism evidence="1 2">
    <name type="scientific">Yoonia tamlensis</name>
    <dbReference type="NCBI Taxonomy" id="390270"/>
    <lineage>
        <taxon>Bacteria</taxon>
        <taxon>Pseudomonadati</taxon>
        <taxon>Pseudomonadota</taxon>
        <taxon>Alphaproteobacteria</taxon>
        <taxon>Rhodobacterales</taxon>
        <taxon>Paracoccaceae</taxon>
        <taxon>Yoonia</taxon>
    </lineage>
</organism>
<proteinExistence type="predicted"/>
<evidence type="ECO:0000313" key="2">
    <source>
        <dbReference type="Proteomes" id="UP000199478"/>
    </source>
</evidence>
<dbReference type="InterPro" id="IPR029058">
    <property type="entry name" value="AB_hydrolase_fold"/>
</dbReference>
<dbReference type="AlphaFoldDB" id="A0A1I6G4X8"/>
<sequence>MAGQKLGVVVIHGVWSQAGSKPADPVQPTYSRGMAQRVMRKLGKRAEDIIWKEVSWADILQPRQREYLELIRDKTGSEPARAFVLSALSDVASYRKVSDGSTAIYEQIHSRVEQTMRALAAQIGPNGPVLILAHSLGAHIMSNYIYDVQNFMRLTGDHRFDCALENMQTVAGFMTFGCNIPVFLFAHRRNSIVPINYPGSALADHQQISPWWQNFYDKQDVLAYPMGPAAPCYSKMVVDRQLRDVPMHLGKPVAKHWDPTTHGDYWDDPEMIAPVVHYINKFFNAKPTPSA</sequence>
<dbReference type="OrthoDB" id="70513at2"/>
<name>A0A1I6G4X8_9RHOB</name>
<dbReference type="SUPFAM" id="SSF53474">
    <property type="entry name" value="alpha/beta-Hydrolases"/>
    <property type="match status" value="1"/>
</dbReference>
<reference evidence="2" key="1">
    <citation type="submission" date="2016-10" db="EMBL/GenBank/DDBJ databases">
        <authorList>
            <person name="Varghese N."/>
            <person name="Submissions S."/>
        </authorList>
    </citation>
    <scope>NUCLEOTIDE SEQUENCE [LARGE SCALE GENOMIC DNA]</scope>
    <source>
        <strain evidence="2">DSM 26879</strain>
    </source>
</reference>
<accession>A0A1I6G4X8</accession>
<evidence type="ECO:0000313" key="1">
    <source>
        <dbReference type="EMBL" id="SFR37255.1"/>
    </source>
</evidence>
<gene>
    <name evidence="1" type="ORF">SAMN04488005_1089</name>
</gene>